<accession>A0A835YS48</accession>
<evidence type="ECO:0000313" key="2">
    <source>
        <dbReference type="EMBL" id="KAG5180435.1"/>
    </source>
</evidence>
<protein>
    <submittedName>
        <fullName evidence="2">Uncharacterized protein</fullName>
    </submittedName>
</protein>
<sequence length="195" mass="21040">MAQVQRQRRARTEAAGVGGEAENGWTHEPGSWRKLGAFSIAKLLISLGLDLAYSRGRLPLGGWGRALALWQLYRERLPVLLSAVCPTWVPLLSIVWLFKVRARTFEEDRGEPRGSYLGHLLPIKTMVLSGPPFAPDAGGATGPMGGTSRGGAEERRAQARPGEILGFDVSNIADGEVVELSSMAGTAGTAQRRHR</sequence>
<evidence type="ECO:0000256" key="1">
    <source>
        <dbReference type="SAM" id="MobiDB-lite"/>
    </source>
</evidence>
<feature type="region of interest" description="Disordered" evidence="1">
    <location>
        <begin position="1"/>
        <end position="25"/>
    </location>
</feature>
<keyword evidence="3" id="KW-1185">Reference proteome</keyword>
<dbReference type="EMBL" id="JAFCMP010000390">
    <property type="protein sequence ID" value="KAG5180435.1"/>
    <property type="molecule type" value="Genomic_DNA"/>
</dbReference>
<feature type="compositionally biased region" description="Gly residues" evidence="1">
    <location>
        <begin position="139"/>
        <end position="149"/>
    </location>
</feature>
<reference evidence="2" key="1">
    <citation type="submission" date="2021-02" db="EMBL/GenBank/DDBJ databases">
        <title>First Annotated Genome of the Yellow-green Alga Tribonema minus.</title>
        <authorList>
            <person name="Mahan K.M."/>
        </authorList>
    </citation>
    <scope>NUCLEOTIDE SEQUENCE</scope>
    <source>
        <strain evidence="2">UTEX B ZZ1240</strain>
    </source>
</reference>
<dbReference type="Proteomes" id="UP000664859">
    <property type="component" value="Unassembled WGS sequence"/>
</dbReference>
<feature type="region of interest" description="Disordered" evidence="1">
    <location>
        <begin position="134"/>
        <end position="157"/>
    </location>
</feature>
<dbReference type="AlphaFoldDB" id="A0A835YS48"/>
<organism evidence="2 3">
    <name type="scientific">Tribonema minus</name>
    <dbReference type="NCBI Taxonomy" id="303371"/>
    <lineage>
        <taxon>Eukaryota</taxon>
        <taxon>Sar</taxon>
        <taxon>Stramenopiles</taxon>
        <taxon>Ochrophyta</taxon>
        <taxon>PX clade</taxon>
        <taxon>Xanthophyceae</taxon>
        <taxon>Tribonematales</taxon>
        <taxon>Tribonemataceae</taxon>
        <taxon>Tribonema</taxon>
    </lineage>
</organism>
<comment type="caution">
    <text evidence="2">The sequence shown here is derived from an EMBL/GenBank/DDBJ whole genome shotgun (WGS) entry which is preliminary data.</text>
</comment>
<gene>
    <name evidence="2" type="ORF">JKP88DRAFT_349537</name>
</gene>
<evidence type="ECO:0000313" key="3">
    <source>
        <dbReference type="Proteomes" id="UP000664859"/>
    </source>
</evidence>
<proteinExistence type="predicted"/>
<name>A0A835YS48_9STRA</name>